<evidence type="ECO:0000256" key="4">
    <source>
        <dbReference type="ARBA" id="ARBA00023136"/>
    </source>
</evidence>
<feature type="transmembrane region" description="Helical" evidence="5">
    <location>
        <begin position="110"/>
        <end position="127"/>
    </location>
</feature>
<dbReference type="PANTHER" id="PTHR23534">
    <property type="entry name" value="MFS PERMEASE"/>
    <property type="match status" value="1"/>
</dbReference>
<feature type="transmembrane region" description="Helical" evidence="5">
    <location>
        <begin position="298"/>
        <end position="319"/>
    </location>
</feature>
<feature type="transmembrane region" description="Helical" evidence="5">
    <location>
        <begin position="366"/>
        <end position="385"/>
    </location>
</feature>
<evidence type="ECO:0000256" key="3">
    <source>
        <dbReference type="ARBA" id="ARBA00022989"/>
    </source>
</evidence>
<evidence type="ECO:0000256" key="5">
    <source>
        <dbReference type="SAM" id="Phobius"/>
    </source>
</evidence>
<comment type="caution">
    <text evidence="7">The sequence shown here is derived from an EMBL/GenBank/DDBJ whole genome shotgun (WGS) entry which is preliminary data.</text>
</comment>
<organism evidence="7 8">
    <name type="scientific">Microbacterium imperiale</name>
    <dbReference type="NCBI Taxonomy" id="33884"/>
    <lineage>
        <taxon>Bacteria</taxon>
        <taxon>Bacillati</taxon>
        <taxon>Actinomycetota</taxon>
        <taxon>Actinomycetes</taxon>
        <taxon>Micrococcales</taxon>
        <taxon>Microbacteriaceae</taxon>
        <taxon>Microbacterium</taxon>
    </lineage>
</organism>
<dbReference type="AlphaFoldDB" id="A0A9W6M227"/>
<feature type="transmembrane region" description="Helical" evidence="5">
    <location>
        <begin position="391"/>
        <end position="408"/>
    </location>
</feature>
<feature type="transmembrane region" description="Helical" evidence="5">
    <location>
        <begin position="88"/>
        <end position="104"/>
    </location>
</feature>
<dbReference type="Pfam" id="PF07690">
    <property type="entry name" value="MFS_1"/>
    <property type="match status" value="1"/>
</dbReference>
<keyword evidence="3 5" id="KW-1133">Transmembrane helix</keyword>
<keyword evidence="4 5" id="KW-0472">Membrane</keyword>
<dbReference type="GO" id="GO:0022857">
    <property type="term" value="F:transmembrane transporter activity"/>
    <property type="evidence" value="ECO:0007669"/>
    <property type="project" value="InterPro"/>
</dbReference>
<proteinExistence type="predicted"/>
<feature type="domain" description="Major facilitator superfamily (MFS) profile" evidence="6">
    <location>
        <begin position="21"/>
        <end position="414"/>
    </location>
</feature>
<dbReference type="Gene3D" id="1.20.1250.20">
    <property type="entry name" value="MFS general substrate transporter like domains"/>
    <property type="match status" value="2"/>
</dbReference>
<protein>
    <submittedName>
        <fullName evidence="7">MFS transporter</fullName>
    </submittedName>
</protein>
<feature type="transmembrane region" description="Helical" evidence="5">
    <location>
        <begin position="237"/>
        <end position="261"/>
    </location>
</feature>
<evidence type="ECO:0000256" key="2">
    <source>
        <dbReference type="ARBA" id="ARBA00022692"/>
    </source>
</evidence>
<dbReference type="RefSeq" id="WP_210004752.1">
    <property type="nucleotide sequence ID" value="NZ_BSEO01000001.1"/>
</dbReference>
<dbReference type="PANTHER" id="PTHR23534:SF1">
    <property type="entry name" value="MAJOR FACILITATOR SUPERFAMILY PROTEIN"/>
    <property type="match status" value="1"/>
</dbReference>
<feature type="transmembrane region" description="Helical" evidence="5">
    <location>
        <begin position="325"/>
        <end position="346"/>
    </location>
</feature>
<accession>A0A9W6M227</accession>
<dbReference type="PROSITE" id="PS50850">
    <property type="entry name" value="MFS"/>
    <property type="match status" value="1"/>
</dbReference>
<keyword evidence="2 5" id="KW-0812">Transmembrane</keyword>
<feature type="transmembrane region" description="Helical" evidence="5">
    <location>
        <begin position="21"/>
        <end position="46"/>
    </location>
</feature>
<dbReference type="GO" id="GO:0005886">
    <property type="term" value="C:plasma membrane"/>
    <property type="evidence" value="ECO:0007669"/>
    <property type="project" value="UniProtKB-SubCell"/>
</dbReference>
<dbReference type="Proteomes" id="UP001142317">
    <property type="component" value="Unassembled WGS sequence"/>
</dbReference>
<name>A0A9W6M227_9MICO</name>
<sequence>MPERSAVPLTDASREAVRRRALLVLSLGQVLGGIGFGSTISLGAVITERITGDEALAGLPTAAVTLGAALLAVPLASFASRAGRRPPLTLGMALALAGVGLVVVGTALGAFPILLVAFALIGAGQAANLQSRFAATDLATDRTRGRDLSVVVWATTFGAVLGPNLVGPGERLGDALGMPPLTGPYVFTAVAQVLAIALYLAALRPDPLLVARDSAATQAPGPAADSAPADRPTTARYAVVAIAGSHGVMVSVMAMTPLHLVHHGADLSVVGLTISLHIAGMYALSPVFGLVADRLGRVPTILLGQLLLAAALVVAAWGAESAPAVTVSLILLGLGWSAATVAGSALLTEASSPRHRTARQGRSDAVMNVVGAAGAAAAGGVLGIIGYPGLAASALAIVALVSLGALFVRRPAVAGSGSGRARST</sequence>
<feature type="transmembrane region" description="Helical" evidence="5">
    <location>
        <begin position="58"/>
        <end position="76"/>
    </location>
</feature>
<dbReference type="InterPro" id="IPR011701">
    <property type="entry name" value="MFS"/>
</dbReference>
<dbReference type="InterPro" id="IPR020846">
    <property type="entry name" value="MFS_dom"/>
</dbReference>
<evidence type="ECO:0000313" key="8">
    <source>
        <dbReference type="Proteomes" id="UP001142317"/>
    </source>
</evidence>
<gene>
    <name evidence="7" type="ORF">GCM10017586_07300</name>
</gene>
<reference evidence="7" key="2">
    <citation type="submission" date="2023-01" db="EMBL/GenBank/DDBJ databases">
        <authorList>
            <person name="Sun Q."/>
            <person name="Evtushenko L."/>
        </authorList>
    </citation>
    <scope>NUCLEOTIDE SEQUENCE</scope>
    <source>
        <strain evidence="7">VKM Ac-1447</strain>
    </source>
</reference>
<feature type="transmembrane region" description="Helical" evidence="5">
    <location>
        <begin position="148"/>
        <end position="165"/>
    </location>
</feature>
<evidence type="ECO:0000256" key="1">
    <source>
        <dbReference type="ARBA" id="ARBA00004651"/>
    </source>
</evidence>
<reference evidence="7" key="1">
    <citation type="journal article" date="2014" name="Int. J. Syst. Evol. Microbiol.">
        <title>Complete genome sequence of Corynebacterium casei LMG S-19264T (=DSM 44701T), isolated from a smear-ripened cheese.</title>
        <authorList>
            <consortium name="US DOE Joint Genome Institute (JGI-PGF)"/>
            <person name="Walter F."/>
            <person name="Albersmeier A."/>
            <person name="Kalinowski J."/>
            <person name="Ruckert C."/>
        </authorList>
    </citation>
    <scope>NUCLEOTIDE SEQUENCE</scope>
    <source>
        <strain evidence="7">VKM Ac-1447</strain>
    </source>
</reference>
<feature type="transmembrane region" description="Helical" evidence="5">
    <location>
        <begin position="267"/>
        <end position="291"/>
    </location>
</feature>
<dbReference type="SUPFAM" id="SSF103473">
    <property type="entry name" value="MFS general substrate transporter"/>
    <property type="match status" value="1"/>
</dbReference>
<feature type="transmembrane region" description="Helical" evidence="5">
    <location>
        <begin position="185"/>
        <end position="203"/>
    </location>
</feature>
<comment type="subcellular location">
    <subcellularLocation>
        <location evidence="1">Cell membrane</location>
        <topology evidence="1">Multi-pass membrane protein</topology>
    </subcellularLocation>
</comment>
<keyword evidence="8" id="KW-1185">Reference proteome</keyword>
<dbReference type="EMBL" id="BSEO01000001">
    <property type="protein sequence ID" value="GLJ79048.1"/>
    <property type="molecule type" value="Genomic_DNA"/>
</dbReference>
<dbReference type="InterPro" id="IPR036259">
    <property type="entry name" value="MFS_trans_sf"/>
</dbReference>
<evidence type="ECO:0000313" key="7">
    <source>
        <dbReference type="EMBL" id="GLJ79048.1"/>
    </source>
</evidence>
<evidence type="ECO:0000259" key="6">
    <source>
        <dbReference type="PROSITE" id="PS50850"/>
    </source>
</evidence>